<name>A0ACB9AMA2_CICIN</name>
<sequence length="120" mass="13929">MTKRSCPIEEETTNRYRLGSDEETRRRIDTGPAEAIDQFAIIKTKATETGIATDVDPRLEAIFERMLNKEYSEILYPLLEVYQDMEVIFVNLKMEGITASCTQQEWYTAGIERELRTEVL</sequence>
<gene>
    <name evidence="1" type="ORF">L2E82_40409</name>
</gene>
<reference evidence="1 2" key="2">
    <citation type="journal article" date="2022" name="Mol. Ecol. Resour.">
        <title>The genomes of chicory, endive, great burdock and yacon provide insights into Asteraceae paleo-polyploidization history and plant inulin production.</title>
        <authorList>
            <person name="Fan W."/>
            <person name="Wang S."/>
            <person name="Wang H."/>
            <person name="Wang A."/>
            <person name="Jiang F."/>
            <person name="Liu H."/>
            <person name="Zhao H."/>
            <person name="Xu D."/>
            <person name="Zhang Y."/>
        </authorList>
    </citation>
    <scope>NUCLEOTIDE SEQUENCE [LARGE SCALE GENOMIC DNA]</scope>
    <source>
        <strain evidence="2">cv. Punajuju</strain>
        <tissue evidence="1">Leaves</tissue>
    </source>
</reference>
<organism evidence="1 2">
    <name type="scientific">Cichorium intybus</name>
    <name type="common">Chicory</name>
    <dbReference type="NCBI Taxonomy" id="13427"/>
    <lineage>
        <taxon>Eukaryota</taxon>
        <taxon>Viridiplantae</taxon>
        <taxon>Streptophyta</taxon>
        <taxon>Embryophyta</taxon>
        <taxon>Tracheophyta</taxon>
        <taxon>Spermatophyta</taxon>
        <taxon>Magnoliopsida</taxon>
        <taxon>eudicotyledons</taxon>
        <taxon>Gunneridae</taxon>
        <taxon>Pentapetalae</taxon>
        <taxon>asterids</taxon>
        <taxon>campanulids</taxon>
        <taxon>Asterales</taxon>
        <taxon>Asteraceae</taxon>
        <taxon>Cichorioideae</taxon>
        <taxon>Cichorieae</taxon>
        <taxon>Cichoriinae</taxon>
        <taxon>Cichorium</taxon>
    </lineage>
</organism>
<evidence type="ECO:0000313" key="1">
    <source>
        <dbReference type="EMBL" id="KAI3710621.1"/>
    </source>
</evidence>
<comment type="caution">
    <text evidence="1">The sequence shown here is derived from an EMBL/GenBank/DDBJ whole genome shotgun (WGS) entry which is preliminary data.</text>
</comment>
<protein>
    <submittedName>
        <fullName evidence="1">Uncharacterized protein</fullName>
    </submittedName>
</protein>
<proteinExistence type="predicted"/>
<dbReference type="EMBL" id="CM042015">
    <property type="protein sequence ID" value="KAI3710621.1"/>
    <property type="molecule type" value="Genomic_DNA"/>
</dbReference>
<dbReference type="Proteomes" id="UP001055811">
    <property type="component" value="Linkage Group LG07"/>
</dbReference>
<keyword evidence="2" id="KW-1185">Reference proteome</keyword>
<evidence type="ECO:0000313" key="2">
    <source>
        <dbReference type="Proteomes" id="UP001055811"/>
    </source>
</evidence>
<accession>A0ACB9AMA2</accession>
<reference evidence="2" key="1">
    <citation type="journal article" date="2022" name="Mol. Ecol. Resour.">
        <title>The genomes of chicory, endive, great burdock and yacon provide insights into Asteraceae palaeo-polyploidization history and plant inulin production.</title>
        <authorList>
            <person name="Fan W."/>
            <person name="Wang S."/>
            <person name="Wang H."/>
            <person name="Wang A."/>
            <person name="Jiang F."/>
            <person name="Liu H."/>
            <person name="Zhao H."/>
            <person name="Xu D."/>
            <person name="Zhang Y."/>
        </authorList>
    </citation>
    <scope>NUCLEOTIDE SEQUENCE [LARGE SCALE GENOMIC DNA]</scope>
    <source>
        <strain evidence="2">cv. Punajuju</strain>
    </source>
</reference>